<keyword evidence="2" id="KW-1185">Reference proteome</keyword>
<evidence type="ECO:0000313" key="1">
    <source>
        <dbReference type="EMBL" id="KAI4340658.1"/>
    </source>
</evidence>
<organism evidence="1 2">
    <name type="scientific">Melastoma candidum</name>
    <dbReference type="NCBI Taxonomy" id="119954"/>
    <lineage>
        <taxon>Eukaryota</taxon>
        <taxon>Viridiplantae</taxon>
        <taxon>Streptophyta</taxon>
        <taxon>Embryophyta</taxon>
        <taxon>Tracheophyta</taxon>
        <taxon>Spermatophyta</taxon>
        <taxon>Magnoliopsida</taxon>
        <taxon>eudicotyledons</taxon>
        <taxon>Gunneridae</taxon>
        <taxon>Pentapetalae</taxon>
        <taxon>rosids</taxon>
        <taxon>malvids</taxon>
        <taxon>Myrtales</taxon>
        <taxon>Melastomataceae</taxon>
        <taxon>Melastomatoideae</taxon>
        <taxon>Melastomateae</taxon>
        <taxon>Melastoma</taxon>
    </lineage>
</organism>
<dbReference type="EMBL" id="CM042886">
    <property type="protein sequence ID" value="KAI4340658.1"/>
    <property type="molecule type" value="Genomic_DNA"/>
</dbReference>
<sequence>MTNPEKIPWAETVRLGKEASYEDIKAAIKAASEGKLKGILGYTEDDLVSSIFDAKAGIALNPKFVKLVLWYDDELDYR</sequence>
<comment type="caution">
    <text evidence="1">The sequence shown here is derived from an EMBL/GenBank/DDBJ whole genome shotgun (WGS) entry which is preliminary data.</text>
</comment>
<proteinExistence type="predicted"/>
<name>A0ACB9NVY5_9MYRT</name>
<protein>
    <submittedName>
        <fullName evidence="1">Uncharacterized protein</fullName>
    </submittedName>
</protein>
<evidence type="ECO:0000313" key="2">
    <source>
        <dbReference type="Proteomes" id="UP001057402"/>
    </source>
</evidence>
<gene>
    <name evidence="1" type="ORF">MLD38_025470</name>
</gene>
<dbReference type="Proteomes" id="UP001057402">
    <property type="component" value="Chromosome 7"/>
</dbReference>
<accession>A0ACB9NVY5</accession>
<reference evidence="2" key="1">
    <citation type="journal article" date="2023" name="Front. Plant Sci.">
        <title>Chromosomal-level genome assembly of Melastoma candidum provides insights into trichome evolution.</title>
        <authorList>
            <person name="Zhong Y."/>
            <person name="Wu W."/>
            <person name="Sun C."/>
            <person name="Zou P."/>
            <person name="Liu Y."/>
            <person name="Dai S."/>
            <person name="Zhou R."/>
        </authorList>
    </citation>
    <scope>NUCLEOTIDE SEQUENCE [LARGE SCALE GENOMIC DNA]</scope>
</reference>